<evidence type="ECO:0000313" key="1">
    <source>
        <dbReference type="EMBL" id="JAD47545.1"/>
    </source>
</evidence>
<organism evidence="1">
    <name type="scientific">Arundo donax</name>
    <name type="common">Giant reed</name>
    <name type="synonym">Donax arundinaceus</name>
    <dbReference type="NCBI Taxonomy" id="35708"/>
    <lineage>
        <taxon>Eukaryota</taxon>
        <taxon>Viridiplantae</taxon>
        <taxon>Streptophyta</taxon>
        <taxon>Embryophyta</taxon>
        <taxon>Tracheophyta</taxon>
        <taxon>Spermatophyta</taxon>
        <taxon>Magnoliopsida</taxon>
        <taxon>Liliopsida</taxon>
        <taxon>Poales</taxon>
        <taxon>Poaceae</taxon>
        <taxon>PACMAD clade</taxon>
        <taxon>Arundinoideae</taxon>
        <taxon>Arundineae</taxon>
        <taxon>Arundo</taxon>
    </lineage>
</organism>
<reference evidence="1" key="1">
    <citation type="submission" date="2014-09" db="EMBL/GenBank/DDBJ databases">
        <authorList>
            <person name="Magalhaes I.L.F."/>
            <person name="Oliveira U."/>
            <person name="Santos F.R."/>
            <person name="Vidigal T.H.D.A."/>
            <person name="Brescovit A.D."/>
            <person name="Santos A.J."/>
        </authorList>
    </citation>
    <scope>NUCLEOTIDE SEQUENCE</scope>
    <source>
        <tissue evidence="1">Shoot tissue taken approximately 20 cm above the soil surface</tissue>
    </source>
</reference>
<proteinExistence type="predicted"/>
<reference evidence="1" key="2">
    <citation type="journal article" date="2015" name="Data Brief">
        <title>Shoot transcriptome of the giant reed, Arundo donax.</title>
        <authorList>
            <person name="Barrero R.A."/>
            <person name="Guerrero F.D."/>
            <person name="Moolhuijzen P."/>
            <person name="Goolsby J.A."/>
            <person name="Tidwell J."/>
            <person name="Bellgard S.E."/>
            <person name="Bellgard M.I."/>
        </authorList>
    </citation>
    <scope>NUCLEOTIDE SEQUENCE</scope>
    <source>
        <tissue evidence="1">Shoot tissue taken approximately 20 cm above the soil surface</tissue>
    </source>
</reference>
<sequence>MFFFFTIGIIQVNQTVYRSHAHAFYFCFLRGAL</sequence>
<dbReference type="AlphaFoldDB" id="A0A0A9AF10"/>
<protein>
    <submittedName>
        <fullName evidence="1">Uncharacterized protein</fullName>
    </submittedName>
</protein>
<accession>A0A0A9AF10</accession>
<dbReference type="EMBL" id="GBRH01250350">
    <property type="protein sequence ID" value="JAD47545.1"/>
    <property type="molecule type" value="Transcribed_RNA"/>
</dbReference>
<name>A0A0A9AF10_ARUDO</name>